<evidence type="ECO:0000313" key="6">
    <source>
        <dbReference type="Ensembl" id="ENSACLP00000060350.1"/>
    </source>
</evidence>
<dbReference type="PANTHER" id="PTHR15574:SF21">
    <property type="entry name" value="DDB1- AND CUL4-ASSOCIATED FACTOR 8"/>
    <property type="match status" value="1"/>
</dbReference>
<proteinExistence type="inferred from homology"/>
<dbReference type="InterPro" id="IPR001680">
    <property type="entry name" value="WD40_rpt"/>
</dbReference>
<dbReference type="GO" id="GO:0005737">
    <property type="term" value="C:cytoplasm"/>
    <property type="evidence" value="ECO:0007669"/>
    <property type="project" value="TreeGrafter"/>
</dbReference>
<dbReference type="Gene3D" id="2.130.10.10">
    <property type="entry name" value="YVTN repeat-like/Quinoprotein amine dehydrogenase"/>
    <property type="match status" value="1"/>
</dbReference>
<keyword evidence="2" id="KW-0677">Repeat</keyword>
<evidence type="ECO:0000256" key="5">
    <source>
        <dbReference type="SAM" id="MobiDB-lite"/>
    </source>
</evidence>
<feature type="region of interest" description="Disordered" evidence="5">
    <location>
        <begin position="559"/>
        <end position="596"/>
    </location>
</feature>
<evidence type="ECO:0008006" key="8">
    <source>
        <dbReference type="Google" id="ProtNLM"/>
    </source>
</evidence>
<keyword evidence="1 4" id="KW-0853">WD repeat</keyword>
<dbReference type="InterPro" id="IPR015943">
    <property type="entry name" value="WD40/YVTN_repeat-like_dom_sf"/>
</dbReference>
<dbReference type="GeneTree" id="ENSGT00950000182900"/>
<comment type="similarity">
    <text evidence="3">Belongs to the WD repeat DCAF8 family.</text>
</comment>
<evidence type="ECO:0000256" key="3">
    <source>
        <dbReference type="ARBA" id="ARBA00060821"/>
    </source>
</evidence>
<dbReference type="SMART" id="SM00320">
    <property type="entry name" value="WD40"/>
    <property type="match status" value="7"/>
</dbReference>
<dbReference type="PROSITE" id="PS50294">
    <property type="entry name" value="WD_REPEATS_REGION"/>
    <property type="match status" value="1"/>
</dbReference>
<dbReference type="FunFam" id="2.130.10.10:FF:000144">
    <property type="entry name" value="DDB1- and CUL4-associated factor 8"/>
    <property type="match status" value="1"/>
</dbReference>
<protein>
    <recommendedName>
        <fullName evidence="8">DDB1 and CUL4 associated factor 8</fullName>
    </recommendedName>
</protein>
<dbReference type="Proteomes" id="UP000265100">
    <property type="component" value="Chromosome 18"/>
</dbReference>
<feature type="repeat" description="WD" evidence="4">
    <location>
        <begin position="191"/>
        <end position="223"/>
    </location>
</feature>
<dbReference type="SUPFAM" id="SSF50978">
    <property type="entry name" value="WD40 repeat-like"/>
    <property type="match status" value="1"/>
</dbReference>
<reference evidence="6" key="4">
    <citation type="submission" date="2025-09" db="UniProtKB">
        <authorList>
            <consortium name="Ensembl"/>
        </authorList>
    </citation>
    <scope>IDENTIFICATION</scope>
</reference>
<name>A0AAX7TV40_ASTCA</name>
<reference evidence="7" key="2">
    <citation type="submission" date="2023-03" db="EMBL/GenBank/DDBJ databases">
        <authorList>
            <consortium name="Wellcome Sanger Institute Data Sharing"/>
        </authorList>
    </citation>
    <scope>NUCLEOTIDE SEQUENCE [LARGE SCALE GENOMIC DNA]</scope>
</reference>
<dbReference type="Pfam" id="PF00400">
    <property type="entry name" value="WD40"/>
    <property type="match status" value="3"/>
</dbReference>
<evidence type="ECO:0000256" key="1">
    <source>
        <dbReference type="ARBA" id="ARBA00022574"/>
    </source>
</evidence>
<feature type="region of interest" description="Disordered" evidence="5">
    <location>
        <begin position="11"/>
        <end position="134"/>
    </location>
</feature>
<dbReference type="InterPro" id="IPR036322">
    <property type="entry name" value="WD40_repeat_dom_sf"/>
</dbReference>
<evidence type="ECO:0000313" key="7">
    <source>
        <dbReference type="Proteomes" id="UP000265100"/>
    </source>
</evidence>
<keyword evidence="7" id="KW-1185">Reference proteome</keyword>
<dbReference type="PROSITE" id="PS50082">
    <property type="entry name" value="WD_REPEATS_2"/>
    <property type="match status" value="1"/>
</dbReference>
<organism evidence="6 7">
    <name type="scientific">Astatotilapia calliptera</name>
    <name type="common">Eastern happy</name>
    <name type="synonym">Chromis callipterus</name>
    <dbReference type="NCBI Taxonomy" id="8154"/>
    <lineage>
        <taxon>Eukaryota</taxon>
        <taxon>Metazoa</taxon>
        <taxon>Chordata</taxon>
        <taxon>Craniata</taxon>
        <taxon>Vertebrata</taxon>
        <taxon>Euteleostomi</taxon>
        <taxon>Actinopterygii</taxon>
        <taxon>Neopterygii</taxon>
        <taxon>Teleostei</taxon>
        <taxon>Neoteleostei</taxon>
        <taxon>Acanthomorphata</taxon>
        <taxon>Ovalentaria</taxon>
        <taxon>Cichlomorphae</taxon>
        <taxon>Cichliformes</taxon>
        <taxon>Cichlidae</taxon>
        <taxon>African cichlids</taxon>
        <taxon>Pseudocrenilabrinae</taxon>
        <taxon>Haplochromini</taxon>
        <taxon>Astatotilapia</taxon>
    </lineage>
</organism>
<feature type="compositionally biased region" description="Basic and acidic residues" evidence="5">
    <location>
        <begin position="23"/>
        <end position="37"/>
    </location>
</feature>
<feature type="compositionally biased region" description="Basic and acidic residues" evidence="5">
    <location>
        <begin position="100"/>
        <end position="116"/>
    </location>
</feature>
<feature type="compositionally biased region" description="Polar residues" evidence="5">
    <location>
        <begin position="42"/>
        <end position="55"/>
    </location>
</feature>
<reference evidence="6 7" key="1">
    <citation type="submission" date="2018-05" db="EMBL/GenBank/DDBJ databases">
        <authorList>
            <person name="Datahose"/>
        </authorList>
    </citation>
    <scope>NUCLEOTIDE SEQUENCE</scope>
</reference>
<dbReference type="PANTHER" id="PTHR15574">
    <property type="entry name" value="WD REPEAT DOMAIN-CONTAINING FAMILY"/>
    <property type="match status" value="1"/>
</dbReference>
<dbReference type="AlphaFoldDB" id="A0AAX7TV40"/>
<gene>
    <name evidence="6" type="primary">DCAF8</name>
</gene>
<evidence type="ECO:0000256" key="4">
    <source>
        <dbReference type="PROSITE-ProRule" id="PRU00221"/>
    </source>
</evidence>
<dbReference type="InterPro" id="IPR045151">
    <property type="entry name" value="DCAF8"/>
</dbReference>
<sequence length="596" mass="66376">MVSYSAAVIRVHQRKCLASIGGSEEKEPGEDRHKEGDASGSKEGQTQSSSLNETAEASGDKSMPDVEGETGTTREGEEDEDTDSMDGSGLYSLTEDGERESEGGRREKAKEKDGGKRAARKRNRPDDDDDDDDDEAMEAWLGAELRDMRGPVWRAVPSLRSREIGRDSHQFVRRVCGARGLVQRLELQGRLERHTGCVNTLHFNPSGTRLASGSDDLRVVIWDWAIRRAELEFDSGHKSNVFQAKFLPHSGDSTLAMCARDGQIRVAELSATQRCKNTKRVAQHKGAAHKLALEPDSPCSFLSAGEDAVVFGIDLRLDRPANKLVVVKEGDKKVGLYTIFVNPAKTHHFAVGGRDQYVRIYDQRKINENDNNGVLKKFCPSHLVSSESKTNITCLVYSHDGTELLASYNDEDIYLFDSDHSDGADYLRRYKGHRNNATVKGVNFYGPCSEFVVSGSDCGHIYLWDKYSARIVQFMEGDRGGVVNCLEPHPHLPGMATSGLDHDIKLWAPTAETPTGLKGLKEVMKKNKRERDEDSVRHGDQYDTQLLWFLMRHMRNRRPARARREGADADTDDSWSSPDSSDEEDGGPDHVQCMSS</sequence>
<accession>A0AAX7TV40</accession>
<evidence type="ECO:0000256" key="2">
    <source>
        <dbReference type="ARBA" id="ARBA00022737"/>
    </source>
</evidence>
<reference evidence="6" key="3">
    <citation type="submission" date="2025-08" db="UniProtKB">
        <authorList>
            <consortium name="Ensembl"/>
        </authorList>
    </citation>
    <scope>IDENTIFICATION</scope>
</reference>
<dbReference type="GO" id="GO:0080008">
    <property type="term" value="C:Cul4-RING E3 ubiquitin ligase complex"/>
    <property type="evidence" value="ECO:0007669"/>
    <property type="project" value="TreeGrafter"/>
</dbReference>
<dbReference type="Ensembl" id="ENSACLT00000080990.1">
    <property type="protein sequence ID" value="ENSACLP00000060350.1"/>
    <property type="gene ID" value="ENSACLG00000009696.2"/>
</dbReference>